<dbReference type="GO" id="GO:0043022">
    <property type="term" value="F:ribosome binding"/>
    <property type="evidence" value="ECO:0007669"/>
    <property type="project" value="UniProtKB-ARBA"/>
</dbReference>
<feature type="domain" description="OBG-type G" evidence="10">
    <location>
        <begin position="161"/>
        <end position="334"/>
    </location>
</feature>
<dbReference type="PROSITE" id="PS00905">
    <property type="entry name" value="GTP1_OBG"/>
    <property type="match status" value="1"/>
</dbReference>
<dbReference type="PROSITE" id="PS51710">
    <property type="entry name" value="G_OBG"/>
    <property type="match status" value="1"/>
</dbReference>
<dbReference type="AlphaFoldDB" id="A0A7C3LZ57"/>
<dbReference type="PANTHER" id="PTHR11702">
    <property type="entry name" value="DEVELOPMENTALLY REGULATED GTP-BINDING PROTEIN-RELATED"/>
    <property type="match status" value="1"/>
</dbReference>
<accession>A0A7C3LZ57</accession>
<feature type="binding site" evidence="8">
    <location>
        <begin position="192"/>
        <end position="196"/>
    </location>
    <ligand>
        <name>GTP</name>
        <dbReference type="ChEBI" id="CHEBI:37565"/>
    </ligand>
</feature>
<protein>
    <recommendedName>
        <fullName evidence="8">GTPase Obg</fullName>
        <ecNumber evidence="8">3.6.5.-</ecNumber>
    </recommendedName>
    <alternativeName>
        <fullName evidence="8">GTP-binding protein Obg</fullName>
    </alternativeName>
</protein>
<evidence type="ECO:0000256" key="4">
    <source>
        <dbReference type="ARBA" id="ARBA00022741"/>
    </source>
</evidence>
<feature type="domain" description="Obg" evidence="11">
    <location>
        <begin position="2"/>
        <end position="160"/>
    </location>
</feature>
<dbReference type="InterPro" id="IPR006169">
    <property type="entry name" value="GTP1_OBG_dom"/>
</dbReference>
<dbReference type="InterPro" id="IPR006073">
    <property type="entry name" value="GTP-bd"/>
</dbReference>
<evidence type="ECO:0000259" key="11">
    <source>
        <dbReference type="PROSITE" id="PS51883"/>
    </source>
</evidence>
<feature type="binding site" evidence="8">
    <location>
        <begin position="287"/>
        <end position="290"/>
    </location>
    <ligand>
        <name>GTP</name>
        <dbReference type="ChEBI" id="CHEBI:37565"/>
    </ligand>
</feature>
<keyword evidence="6 8" id="KW-0460">Magnesium</keyword>
<evidence type="ECO:0000313" key="12">
    <source>
        <dbReference type="EMBL" id="HFT94378.1"/>
    </source>
</evidence>
<evidence type="ECO:0000259" key="10">
    <source>
        <dbReference type="PROSITE" id="PS51710"/>
    </source>
</evidence>
<comment type="caution">
    <text evidence="12">The sequence shown here is derived from an EMBL/GenBank/DDBJ whole genome shotgun (WGS) entry which is preliminary data.</text>
</comment>
<feature type="binding site" evidence="8">
    <location>
        <begin position="315"/>
        <end position="317"/>
    </location>
    <ligand>
        <name>GTP</name>
        <dbReference type="ChEBI" id="CHEBI:37565"/>
    </ligand>
</feature>
<dbReference type="PIRSF" id="PIRSF002401">
    <property type="entry name" value="GTP_bd_Obg/CgtA"/>
    <property type="match status" value="1"/>
</dbReference>
<dbReference type="InterPro" id="IPR027417">
    <property type="entry name" value="P-loop_NTPase"/>
</dbReference>
<evidence type="ECO:0000256" key="5">
    <source>
        <dbReference type="ARBA" id="ARBA00022801"/>
    </source>
</evidence>
<dbReference type="SUPFAM" id="SSF82051">
    <property type="entry name" value="Obg GTP-binding protein N-terminal domain"/>
    <property type="match status" value="1"/>
</dbReference>
<dbReference type="FunFam" id="2.70.210.12:FF:000001">
    <property type="entry name" value="GTPase Obg"/>
    <property type="match status" value="1"/>
</dbReference>
<dbReference type="InterPro" id="IPR006074">
    <property type="entry name" value="GTP1-OBG_CS"/>
</dbReference>
<comment type="subcellular location">
    <subcellularLocation>
        <location evidence="8">Cytoplasm</location>
    </subcellularLocation>
</comment>
<proteinExistence type="inferred from homology"/>
<dbReference type="PRINTS" id="PR00326">
    <property type="entry name" value="GTP1OBG"/>
</dbReference>
<dbReference type="InterPro" id="IPR045086">
    <property type="entry name" value="OBG_GTPase"/>
</dbReference>
<dbReference type="GO" id="GO:0005525">
    <property type="term" value="F:GTP binding"/>
    <property type="evidence" value="ECO:0007669"/>
    <property type="project" value="UniProtKB-UniRule"/>
</dbReference>
<dbReference type="GO" id="GO:0000287">
    <property type="term" value="F:magnesium ion binding"/>
    <property type="evidence" value="ECO:0007669"/>
    <property type="project" value="InterPro"/>
</dbReference>
<comment type="cofactor">
    <cofactor evidence="8">
        <name>Mg(2+)</name>
        <dbReference type="ChEBI" id="CHEBI:18420"/>
    </cofactor>
</comment>
<comment type="subunit">
    <text evidence="8">Monomer.</text>
</comment>
<dbReference type="EC" id="3.6.5.-" evidence="8"/>
<dbReference type="GO" id="GO:0005737">
    <property type="term" value="C:cytoplasm"/>
    <property type="evidence" value="ECO:0007669"/>
    <property type="project" value="UniProtKB-SubCell"/>
</dbReference>
<evidence type="ECO:0000256" key="1">
    <source>
        <dbReference type="ARBA" id="ARBA00007699"/>
    </source>
</evidence>
<dbReference type="NCBIfam" id="TIGR02729">
    <property type="entry name" value="Obg_CgtA"/>
    <property type="match status" value="1"/>
</dbReference>
<comment type="function">
    <text evidence="8">An essential GTPase which binds GTP, GDP and possibly (p)ppGpp with moderate affinity, with high nucleotide exchange rates and a fairly low GTP hydrolysis rate. Plays a role in control of the cell cycle, stress response, ribosome biogenesis and in those bacteria that undergo differentiation, in morphogenesis control.</text>
</comment>
<evidence type="ECO:0000256" key="7">
    <source>
        <dbReference type="ARBA" id="ARBA00023134"/>
    </source>
</evidence>
<dbReference type="EMBL" id="DTMM01000233">
    <property type="protein sequence ID" value="HFT94378.1"/>
    <property type="molecule type" value="Genomic_DNA"/>
</dbReference>
<name>A0A7C3LZ57_9BACT</name>
<dbReference type="InterPro" id="IPR031167">
    <property type="entry name" value="G_OBG"/>
</dbReference>
<dbReference type="Gene3D" id="3.40.50.300">
    <property type="entry name" value="P-loop containing nucleotide triphosphate hydrolases"/>
    <property type="match status" value="1"/>
</dbReference>
<feature type="region of interest" description="Disordered" evidence="9">
    <location>
        <begin position="328"/>
        <end position="360"/>
    </location>
</feature>
<evidence type="ECO:0000256" key="9">
    <source>
        <dbReference type="SAM" id="MobiDB-lite"/>
    </source>
</evidence>
<keyword evidence="4 8" id="KW-0547">Nucleotide-binding</keyword>
<feature type="binding site" evidence="8">
    <location>
        <begin position="217"/>
        <end position="220"/>
    </location>
    <ligand>
        <name>GTP</name>
        <dbReference type="ChEBI" id="CHEBI:37565"/>
    </ligand>
</feature>
<keyword evidence="7 8" id="KW-0342">GTP-binding</keyword>
<keyword evidence="3 8" id="KW-0479">Metal-binding</keyword>
<evidence type="ECO:0000256" key="6">
    <source>
        <dbReference type="ARBA" id="ARBA00022842"/>
    </source>
</evidence>
<feature type="binding site" evidence="8">
    <location>
        <position position="174"/>
    </location>
    <ligand>
        <name>Mg(2+)</name>
        <dbReference type="ChEBI" id="CHEBI:18420"/>
    </ligand>
</feature>
<feature type="binding site" evidence="8">
    <location>
        <begin position="167"/>
        <end position="174"/>
    </location>
    <ligand>
        <name>GTP</name>
        <dbReference type="ChEBI" id="CHEBI:37565"/>
    </ligand>
</feature>
<dbReference type="PANTHER" id="PTHR11702:SF31">
    <property type="entry name" value="MITOCHONDRIAL RIBOSOME-ASSOCIATED GTPASE 2"/>
    <property type="match status" value="1"/>
</dbReference>
<dbReference type="CDD" id="cd01898">
    <property type="entry name" value="Obg"/>
    <property type="match status" value="1"/>
</dbReference>
<keyword evidence="5 8" id="KW-0378">Hydrolase</keyword>
<dbReference type="NCBIfam" id="NF008956">
    <property type="entry name" value="PRK12299.1"/>
    <property type="match status" value="1"/>
</dbReference>
<organism evidence="12">
    <name type="scientific">Leptospirillum ferriphilum</name>
    <dbReference type="NCBI Taxonomy" id="178606"/>
    <lineage>
        <taxon>Bacteria</taxon>
        <taxon>Pseudomonadati</taxon>
        <taxon>Nitrospirota</taxon>
        <taxon>Nitrospiria</taxon>
        <taxon>Nitrospirales</taxon>
        <taxon>Nitrospiraceae</taxon>
        <taxon>Leptospirillum</taxon>
    </lineage>
</organism>
<dbReference type="NCBIfam" id="NF008955">
    <property type="entry name" value="PRK12297.1"/>
    <property type="match status" value="1"/>
</dbReference>
<dbReference type="Pfam" id="PF01018">
    <property type="entry name" value="GTP1_OBG"/>
    <property type="match status" value="1"/>
</dbReference>
<comment type="similarity">
    <text evidence="1 8">Belongs to the TRAFAC class OBG-HflX-like GTPase superfamily. OBG GTPase family.</text>
</comment>
<dbReference type="GO" id="GO:0003924">
    <property type="term" value="F:GTPase activity"/>
    <property type="evidence" value="ECO:0007669"/>
    <property type="project" value="UniProtKB-UniRule"/>
</dbReference>
<dbReference type="GO" id="GO:0042254">
    <property type="term" value="P:ribosome biogenesis"/>
    <property type="evidence" value="ECO:0007669"/>
    <property type="project" value="UniProtKB-UniRule"/>
</dbReference>
<dbReference type="InterPro" id="IPR036726">
    <property type="entry name" value="GTP1_OBG_dom_sf"/>
</dbReference>
<keyword evidence="2 8" id="KW-0963">Cytoplasm</keyword>
<evidence type="ECO:0000256" key="2">
    <source>
        <dbReference type="ARBA" id="ARBA00022490"/>
    </source>
</evidence>
<dbReference type="PROSITE" id="PS51883">
    <property type="entry name" value="OBG"/>
    <property type="match status" value="1"/>
</dbReference>
<feature type="binding site" evidence="8">
    <location>
        <position position="194"/>
    </location>
    <ligand>
        <name>Mg(2+)</name>
        <dbReference type="ChEBI" id="CHEBI:18420"/>
    </ligand>
</feature>
<dbReference type="Gene3D" id="2.70.210.12">
    <property type="entry name" value="GTP1/OBG domain"/>
    <property type="match status" value="1"/>
</dbReference>
<gene>
    <name evidence="12" type="primary">obgE</name>
    <name evidence="8" type="synonym">obg</name>
    <name evidence="12" type="ORF">ENX03_10745</name>
</gene>
<dbReference type="SUPFAM" id="SSF52540">
    <property type="entry name" value="P-loop containing nucleoside triphosphate hydrolases"/>
    <property type="match status" value="1"/>
</dbReference>
<dbReference type="InterPro" id="IPR014100">
    <property type="entry name" value="GTP-bd_Obg/CgtA"/>
</dbReference>
<reference evidence="12" key="1">
    <citation type="journal article" date="2020" name="mSystems">
        <title>Genome- and Community-Level Interaction Insights into Carbon Utilization and Element Cycling Functions of Hydrothermarchaeota in Hydrothermal Sediment.</title>
        <authorList>
            <person name="Zhou Z."/>
            <person name="Liu Y."/>
            <person name="Xu W."/>
            <person name="Pan J."/>
            <person name="Luo Z.H."/>
            <person name="Li M."/>
        </authorList>
    </citation>
    <scope>NUCLEOTIDE SEQUENCE [LARGE SCALE GENOMIC DNA]</scope>
    <source>
        <strain evidence="12">SpSt-902</strain>
    </source>
</reference>
<evidence type="ECO:0000256" key="8">
    <source>
        <dbReference type="HAMAP-Rule" id="MF_01454"/>
    </source>
</evidence>
<evidence type="ECO:0000256" key="3">
    <source>
        <dbReference type="ARBA" id="ARBA00022723"/>
    </source>
</evidence>
<sequence>MPQFVDEARIFVESGKGGHGCVSFRREKYVPRGGPDGGDGGRGGHVVFVGTPRKSTLLDFKHRPILKAQAGEAGRGKKQHGSNGRSLVLEVPLGTQIFDDETGNLLFDLTTPEVQVVVAKGGKGGRGNVHFATSTRQTPDFAEPGGESQSYQIRLELKLMARVGLVGFPNAGKSTFLSRVTKAHPRIAAYPFTTLHPHLGVLVMGTPPDEREIVIADLPGLIEGAHEGKGLGIQFLKHVERTEMLLHFVDLSAENTHSPVDAYRIVRNELVSFSPDLATKPVILVGTKKDAADPERLEQFSAFLEREKRPLLLISSHTGEGLPALLSYLADTLPSSPPPPDSPDEEEPLPGLREIGIRST</sequence>
<dbReference type="HAMAP" id="MF_01454">
    <property type="entry name" value="GTPase_Obg"/>
    <property type="match status" value="1"/>
</dbReference>
<dbReference type="Pfam" id="PF01926">
    <property type="entry name" value="MMR_HSR1"/>
    <property type="match status" value="1"/>
</dbReference>